<dbReference type="SUPFAM" id="SSF52833">
    <property type="entry name" value="Thioredoxin-like"/>
    <property type="match status" value="1"/>
</dbReference>
<feature type="domain" description="GST C-terminal" evidence="2">
    <location>
        <begin position="101"/>
        <end position="216"/>
    </location>
</feature>
<dbReference type="Gene3D" id="1.20.1050.10">
    <property type="match status" value="1"/>
</dbReference>
<reference evidence="4" key="2">
    <citation type="submission" date="2007-11" db="EMBL/GenBank/DDBJ databases">
        <title>Complete sequence of Delftia acidovorans DSM 14801 / SPH-1.</title>
        <authorList>
            <person name="Copeland A."/>
            <person name="Lucas S."/>
            <person name="Lapidus A."/>
            <person name="Barry K."/>
            <person name="Glavina del Rio T."/>
            <person name="Dalin E."/>
            <person name="Tice H."/>
            <person name="Pitluck S."/>
            <person name="Lowry S."/>
            <person name="Clum A."/>
            <person name="Schmutz J."/>
            <person name="Larimer F."/>
            <person name="Land M."/>
            <person name="Hauser L."/>
            <person name="Kyrpides N."/>
            <person name="Kim E."/>
            <person name="Schleheck D."/>
            <person name="Richardson P."/>
        </authorList>
    </citation>
    <scope>NUCLEOTIDE SEQUENCE [LARGE SCALE GENOMIC DNA]</scope>
    <source>
        <strain evidence="4">DSM 14801 / SPH-1</strain>
    </source>
</reference>
<dbReference type="CDD" id="cd03057">
    <property type="entry name" value="GST_N_Beta"/>
    <property type="match status" value="1"/>
</dbReference>
<dbReference type="EMBL" id="CP000884">
    <property type="protein sequence ID" value="ABX32691.1"/>
    <property type="molecule type" value="Genomic_DNA"/>
</dbReference>
<reference evidence="3 4" key="1">
    <citation type="journal article" date="2004" name="Appl. Environ. Microbiol.">
        <title>Mineralization of individual congeners of linear alkylbenzenesulfonate by defined pairs of heterotrophic bacteria.</title>
        <authorList>
            <person name="Schleheck D."/>
            <person name="Knepper T.P."/>
            <person name="Fischer K."/>
            <person name="Cook A.M."/>
        </authorList>
    </citation>
    <scope>NUCLEOTIDE SEQUENCE [LARGE SCALE GENOMIC DNA]</scope>
    <source>
        <strain evidence="4">DSM 14801 / SPH-1</strain>
    </source>
</reference>
<evidence type="ECO:0000313" key="3">
    <source>
        <dbReference type="EMBL" id="ABX32691.1"/>
    </source>
</evidence>
<evidence type="ECO:0000259" key="2">
    <source>
        <dbReference type="PROSITE" id="PS50405"/>
    </source>
</evidence>
<sequence>MGACLSYPDRKPSTMKLYYSPGACSLSPHIVLHEAGLAYEPVLASTKTHKLQDGTDYYGINPLGYVPFLVLDDGDTLHEGPAIVQYLADLVPEKKLAPANGTMARYHLQEWLNFIGTELHKGFGPLFNPATPDDYKPVVRQRVLDRLKWVDGELNGRDYLMGEQFTVADAYLFTVTGWAQFVGVDISELTNLLAYRERVLARPAVQAAMKAEGLLK</sequence>
<keyword evidence="3" id="KW-0808">Transferase</keyword>
<protein>
    <submittedName>
        <fullName evidence="3">Glutathione S-transferase domain</fullName>
    </submittedName>
</protein>
<dbReference type="InterPro" id="IPR004045">
    <property type="entry name" value="Glutathione_S-Trfase_N"/>
</dbReference>
<dbReference type="Proteomes" id="UP000000784">
    <property type="component" value="Chromosome"/>
</dbReference>
<dbReference type="InterPro" id="IPR036249">
    <property type="entry name" value="Thioredoxin-like_sf"/>
</dbReference>
<dbReference type="Gene3D" id="3.40.30.10">
    <property type="entry name" value="Glutaredoxin"/>
    <property type="match status" value="1"/>
</dbReference>
<keyword evidence="4" id="KW-1185">Reference proteome</keyword>
<evidence type="ECO:0000313" key="4">
    <source>
        <dbReference type="Proteomes" id="UP000000784"/>
    </source>
</evidence>
<dbReference type="SFLD" id="SFLDG00358">
    <property type="entry name" value="Main_(cytGST)"/>
    <property type="match status" value="1"/>
</dbReference>
<dbReference type="InterPro" id="IPR040079">
    <property type="entry name" value="Glutathione_S-Trfase"/>
</dbReference>
<feature type="domain" description="GST N-terminal" evidence="1">
    <location>
        <begin position="12"/>
        <end position="95"/>
    </location>
</feature>
<dbReference type="eggNOG" id="COG0625">
    <property type="taxonomic scope" value="Bacteria"/>
</dbReference>
<dbReference type="Pfam" id="PF00043">
    <property type="entry name" value="GST_C"/>
    <property type="match status" value="1"/>
</dbReference>
<accession>A9BQI9</accession>
<dbReference type="NCBIfam" id="NF007831">
    <property type="entry name" value="PRK10542.1"/>
    <property type="match status" value="1"/>
</dbReference>
<dbReference type="HOGENOM" id="CLU_011226_6_1_4"/>
<gene>
    <name evidence="3" type="ordered locus">Daci_0044</name>
</gene>
<proteinExistence type="predicted"/>
<evidence type="ECO:0000259" key="1">
    <source>
        <dbReference type="PROSITE" id="PS50404"/>
    </source>
</evidence>
<dbReference type="InterPro" id="IPR004046">
    <property type="entry name" value="GST_C"/>
</dbReference>
<organism evidence="3 4">
    <name type="scientific">Delftia acidovorans (strain DSM 14801 / SPH-1)</name>
    <dbReference type="NCBI Taxonomy" id="398578"/>
    <lineage>
        <taxon>Bacteria</taxon>
        <taxon>Pseudomonadati</taxon>
        <taxon>Pseudomonadota</taxon>
        <taxon>Betaproteobacteria</taxon>
        <taxon>Burkholderiales</taxon>
        <taxon>Comamonadaceae</taxon>
        <taxon>Delftia</taxon>
    </lineage>
</organism>
<dbReference type="AlphaFoldDB" id="A9BQI9"/>
<name>A9BQI9_DELAS</name>
<dbReference type="SFLD" id="SFLDG01150">
    <property type="entry name" value="Main.1:_Beta-like"/>
    <property type="match status" value="1"/>
</dbReference>
<dbReference type="Pfam" id="PF13409">
    <property type="entry name" value="GST_N_2"/>
    <property type="match status" value="1"/>
</dbReference>
<dbReference type="KEGG" id="dac:Daci_0044"/>
<dbReference type="CDD" id="cd03188">
    <property type="entry name" value="GST_C_Beta"/>
    <property type="match status" value="1"/>
</dbReference>
<dbReference type="SFLD" id="SFLDS00019">
    <property type="entry name" value="Glutathione_Transferase_(cytos"/>
    <property type="match status" value="1"/>
</dbReference>
<dbReference type="InterPro" id="IPR010987">
    <property type="entry name" value="Glutathione-S-Trfase_C-like"/>
</dbReference>
<dbReference type="STRING" id="398578.Daci_0044"/>
<dbReference type="PANTHER" id="PTHR44051:SF8">
    <property type="entry name" value="GLUTATHIONE S-TRANSFERASE GSTA"/>
    <property type="match status" value="1"/>
</dbReference>
<dbReference type="PROSITE" id="PS50405">
    <property type="entry name" value="GST_CTER"/>
    <property type="match status" value="1"/>
</dbReference>
<dbReference type="PANTHER" id="PTHR44051">
    <property type="entry name" value="GLUTATHIONE S-TRANSFERASE-RELATED"/>
    <property type="match status" value="1"/>
</dbReference>
<dbReference type="SUPFAM" id="SSF47616">
    <property type="entry name" value="GST C-terminal domain-like"/>
    <property type="match status" value="1"/>
</dbReference>
<dbReference type="GO" id="GO:0016740">
    <property type="term" value="F:transferase activity"/>
    <property type="evidence" value="ECO:0007669"/>
    <property type="project" value="UniProtKB-KW"/>
</dbReference>
<dbReference type="InterPro" id="IPR036282">
    <property type="entry name" value="Glutathione-S-Trfase_C_sf"/>
</dbReference>
<dbReference type="PROSITE" id="PS50404">
    <property type="entry name" value="GST_NTER"/>
    <property type="match status" value="1"/>
</dbReference>